<dbReference type="InterPro" id="IPR019425">
    <property type="entry name" value="7TM_GPCR_serpentine_rcpt_Srt"/>
</dbReference>
<dbReference type="SUPFAM" id="SSF81321">
    <property type="entry name" value="Family A G protein-coupled receptor-like"/>
    <property type="match status" value="1"/>
</dbReference>
<dbReference type="EMBL" id="JAHQIW010000510">
    <property type="protein sequence ID" value="KAJ1348463.1"/>
    <property type="molecule type" value="Genomic_DNA"/>
</dbReference>
<reference evidence="1" key="1">
    <citation type="submission" date="2021-06" db="EMBL/GenBank/DDBJ databases">
        <title>Parelaphostrongylus tenuis whole genome reference sequence.</title>
        <authorList>
            <person name="Garwood T.J."/>
            <person name="Larsen P.A."/>
            <person name="Fountain-Jones N.M."/>
            <person name="Garbe J.R."/>
            <person name="Macchietto M.G."/>
            <person name="Kania S.A."/>
            <person name="Gerhold R.W."/>
            <person name="Richards J.E."/>
            <person name="Wolf T.M."/>
        </authorList>
    </citation>
    <scope>NUCLEOTIDE SEQUENCE</scope>
    <source>
        <strain evidence="1">MNPRO001-30</strain>
        <tissue evidence="1">Meninges</tissue>
    </source>
</reference>
<dbReference type="Proteomes" id="UP001196413">
    <property type="component" value="Unassembled WGS sequence"/>
</dbReference>
<dbReference type="AlphaFoldDB" id="A0AAD5QDY3"/>
<accession>A0AAD5QDY3</accession>
<dbReference type="Pfam" id="PF10321">
    <property type="entry name" value="7TM_GPCR_Srt"/>
    <property type="match status" value="1"/>
</dbReference>
<comment type="caution">
    <text evidence="1">The sequence shown here is derived from an EMBL/GenBank/DDBJ whole genome shotgun (WGS) entry which is preliminary data.</text>
</comment>
<evidence type="ECO:0000313" key="2">
    <source>
        <dbReference type="Proteomes" id="UP001196413"/>
    </source>
</evidence>
<keyword evidence="2" id="KW-1185">Reference proteome</keyword>
<dbReference type="PANTHER" id="PTHR23021:SF11">
    <property type="entry name" value="SERPENTINE RECEPTOR, CLASS T"/>
    <property type="match status" value="1"/>
</dbReference>
<name>A0AAD5QDY3_PARTN</name>
<dbReference type="PANTHER" id="PTHR23021">
    <property type="entry name" value="SERPENTINE RECEPTOR, CLASS T"/>
    <property type="match status" value="1"/>
</dbReference>
<proteinExistence type="predicted"/>
<gene>
    <name evidence="1" type="ORF">KIN20_003765</name>
</gene>
<protein>
    <submittedName>
        <fullName evidence="1">Uncharacterized protein</fullName>
    </submittedName>
</protein>
<organism evidence="1 2">
    <name type="scientific">Parelaphostrongylus tenuis</name>
    <name type="common">Meningeal worm</name>
    <dbReference type="NCBI Taxonomy" id="148309"/>
    <lineage>
        <taxon>Eukaryota</taxon>
        <taxon>Metazoa</taxon>
        <taxon>Ecdysozoa</taxon>
        <taxon>Nematoda</taxon>
        <taxon>Chromadorea</taxon>
        <taxon>Rhabditida</taxon>
        <taxon>Rhabditina</taxon>
        <taxon>Rhabditomorpha</taxon>
        <taxon>Strongyloidea</taxon>
        <taxon>Metastrongylidae</taxon>
        <taxon>Parelaphostrongylus</taxon>
    </lineage>
</organism>
<evidence type="ECO:0000313" key="1">
    <source>
        <dbReference type="EMBL" id="KAJ1348463.1"/>
    </source>
</evidence>
<sequence>MANLSAALIYVYAQFFYIPTYFVVIGHNCWQLAHGVPAFVYISLNKTIQREVFQMLKNLKPPQATVAPSTGTNLTKAPCVGG</sequence>